<evidence type="ECO:0000259" key="1">
    <source>
        <dbReference type="PROSITE" id="PS50994"/>
    </source>
</evidence>
<accession>A0ABR1A6L2</accession>
<comment type="caution">
    <text evidence="2">The sequence shown here is derived from an EMBL/GenBank/DDBJ whole genome shotgun (WGS) entry which is preliminary data.</text>
</comment>
<dbReference type="PANTHER" id="PTHR46791:SF4">
    <property type="match status" value="1"/>
</dbReference>
<feature type="non-terminal residue" evidence="2">
    <location>
        <position position="1"/>
    </location>
</feature>
<proteinExistence type="predicted"/>
<protein>
    <recommendedName>
        <fullName evidence="1">Integrase catalytic domain-containing protein</fullName>
    </recommendedName>
</protein>
<reference evidence="2 3" key="1">
    <citation type="submission" date="2021-05" db="EMBL/GenBank/DDBJ databases">
        <authorList>
            <person name="Zahm M."/>
            <person name="Klopp C."/>
            <person name="Cabau C."/>
            <person name="Kuhl H."/>
            <person name="Suciu R."/>
            <person name="Ciorpac M."/>
            <person name="Holostenco D."/>
            <person name="Gessner J."/>
            <person name="Wuertz S."/>
            <person name="Hohne C."/>
            <person name="Stock M."/>
            <person name="Gislard M."/>
            <person name="Lluch J."/>
            <person name="Milhes M."/>
            <person name="Lampietro C."/>
            <person name="Lopez Roques C."/>
            <person name="Donnadieu C."/>
            <person name="Du K."/>
            <person name="Schartl M."/>
            <person name="Guiguen Y."/>
        </authorList>
    </citation>
    <scope>NUCLEOTIDE SEQUENCE [LARGE SCALE GENOMIC DNA]</scope>
    <source>
        <strain evidence="2">Hh-F2</strain>
        <tissue evidence="2">Blood</tissue>
    </source>
</reference>
<keyword evidence="3" id="KW-1185">Reference proteome</keyword>
<organism evidence="2 3">
    <name type="scientific">Huso huso</name>
    <name type="common">Beluga</name>
    <name type="synonym">Acipenser huso</name>
    <dbReference type="NCBI Taxonomy" id="61971"/>
    <lineage>
        <taxon>Eukaryota</taxon>
        <taxon>Metazoa</taxon>
        <taxon>Chordata</taxon>
        <taxon>Craniata</taxon>
        <taxon>Vertebrata</taxon>
        <taxon>Euteleostomi</taxon>
        <taxon>Actinopterygii</taxon>
        <taxon>Chondrostei</taxon>
        <taxon>Acipenseriformes</taxon>
        <taxon>Acipenseridae</taxon>
        <taxon>Huso</taxon>
    </lineage>
</organism>
<dbReference type="InterPro" id="IPR012337">
    <property type="entry name" value="RNaseH-like_sf"/>
</dbReference>
<dbReference type="Pfam" id="PF24764">
    <property type="entry name" value="rva_4"/>
    <property type="match status" value="1"/>
</dbReference>
<evidence type="ECO:0000313" key="2">
    <source>
        <dbReference type="EMBL" id="KAK6492728.1"/>
    </source>
</evidence>
<dbReference type="PROSITE" id="PS50994">
    <property type="entry name" value="INTEGRASE"/>
    <property type="match status" value="1"/>
</dbReference>
<dbReference type="PANTHER" id="PTHR46791">
    <property type="entry name" value="EXPRESSED PROTEIN"/>
    <property type="match status" value="1"/>
</dbReference>
<dbReference type="Proteomes" id="UP001369086">
    <property type="component" value="Unassembled WGS sequence"/>
</dbReference>
<dbReference type="EMBL" id="JAHFZB010000002">
    <property type="protein sequence ID" value="KAK6492728.1"/>
    <property type="molecule type" value="Genomic_DNA"/>
</dbReference>
<name>A0ABR1A6L2_HUSHU</name>
<dbReference type="InterPro" id="IPR001584">
    <property type="entry name" value="Integrase_cat-core"/>
</dbReference>
<evidence type="ECO:0000313" key="3">
    <source>
        <dbReference type="Proteomes" id="UP001369086"/>
    </source>
</evidence>
<dbReference type="InterPro" id="IPR036397">
    <property type="entry name" value="RNaseH_sf"/>
</dbReference>
<gene>
    <name evidence="2" type="ORF">HHUSO_G2116</name>
</gene>
<dbReference type="InterPro" id="IPR058913">
    <property type="entry name" value="Integrase_dom_put"/>
</dbReference>
<sequence length="369" mass="42164">LENLSDLGFSWTSIARLLSVGTRTIYRQRQRLGLLTYSSFSNISDSELDNLILEIRRSTPNAGETYISGSIRSRNIRVQQWRIRERLHIIDPIIRRRSAIQRRIYSVPGPNYLWQVNSDTLTINLYHGGLFFMGVDGYSRTIVYLKPANNNTASTVLHLFEEGLRNFGLPLRVRGDAGAENVQVARYMINERGSNCGSFIVGRSVHNQRIERLWAELNRVVSSFFKDIFCFMEQNLLFDSNSELDIFCLHYVYMPRITAAANEFVTQWNSHRLSTVNNVSPLQKWHAGILSSGDTTNSLGLSNFHSLAQLDLGIETTNNVVVPENVFTLSDAQYEHLQELIDPLQDDNNHGINNYLAVKEYVENVLARD</sequence>
<feature type="domain" description="Integrase catalytic" evidence="1">
    <location>
        <begin position="106"/>
        <end position="289"/>
    </location>
</feature>
<dbReference type="SUPFAM" id="SSF53098">
    <property type="entry name" value="Ribonuclease H-like"/>
    <property type="match status" value="1"/>
</dbReference>
<dbReference type="Gene3D" id="3.30.420.10">
    <property type="entry name" value="Ribonuclease H-like superfamily/Ribonuclease H"/>
    <property type="match status" value="1"/>
</dbReference>